<comment type="caution">
    <text evidence="7">The sequence shown here is derived from an EMBL/GenBank/DDBJ whole genome shotgun (WGS) entry which is preliminary data.</text>
</comment>
<dbReference type="AlphaFoldDB" id="A0AAJ2KXM3"/>
<dbReference type="Gene3D" id="1.10.357.10">
    <property type="entry name" value="Tetracycline Repressor, domain 2"/>
    <property type="match status" value="1"/>
</dbReference>
<keyword evidence="3 5" id="KW-0238">DNA-binding</keyword>
<sequence>MDGFERRREQKKHQILGAALDLFMEYGIQKVSISEIAKKANVSQVTIYNYFESKHKLIHEVFIYYVDQASAQFEQTVFSDIPFPEKIKKLIFNKKEVAKQINEEFYQYLMKEYTKEENYIEKIYTEKALPYFEHLFKEGKEQGYVDPNLSDQAIIFYIQMLKDYVQREDIYKNILPLTEDITNIFFYGILGKRDED</sequence>
<accession>A0AAJ2KXM3</accession>
<dbReference type="PROSITE" id="PS50977">
    <property type="entry name" value="HTH_TETR_2"/>
    <property type="match status" value="1"/>
</dbReference>
<dbReference type="InterPro" id="IPR009057">
    <property type="entry name" value="Homeodomain-like_sf"/>
</dbReference>
<feature type="domain" description="HTH tetR-type" evidence="6">
    <location>
        <begin position="9"/>
        <end position="69"/>
    </location>
</feature>
<dbReference type="Pfam" id="PF00440">
    <property type="entry name" value="TetR_N"/>
    <property type="match status" value="1"/>
</dbReference>
<evidence type="ECO:0000256" key="2">
    <source>
        <dbReference type="ARBA" id="ARBA00023015"/>
    </source>
</evidence>
<dbReference type="PANTHER" id="PTHR43479:SF21">
    <property type="entry name" value="TRANSCRIPTIONAL REGULATOR, TETR FAMILY"/>
    <property type="match status" value="1"/>
</dbReference>
<evidence type="ECO:0000256" key="3">
    <source>
        <dbReference type="ARBA" id="ARBA00023125"/>
    </source>
</evidence>
<evidence type="ECO:0000259" key="6">
    <source>
        <dbReference type="PROSITE" id="PS50977"/>
    </source>
</evidence>
<dbReference type="GO" id="GO:0003677">
    <property type="term" value="F:DNA binding"/>
    <property type="evidence" value="ECO:0007669"/>
    <property type="project" value="UniProtKB-UniRule"/>
</dbReference>
<evidence type="ECO:0000256" key="1">
    <source>
        <dbReference type="ARBA" id="ARBA00022491"/>
    </source>
</evidence>
<dbReference type="Proteomes" id="UP001285636">
    <property type="component" value="Unassembled WGS sequence"/>
</dbReference>
<keyword evidence="1" id="KW-0678">Repressor</keyword>
<dbReference type="GO" id="GO:0045892">
    <property type="term" value="P:negative regulation of DNA-templated transcription"/>
    <property type="evidence" value="ECO:0007669"/>
    <property type="project" value="UniProtKB-ARBA"/>
</dbReference>
<organism evidence="7 8">
    <name type="scientific">Alkalihalophilus pseudofirmus</name>
    <name type="common">Bacillus pseudofirmus</name>
    <dbReference type="NCBI Taxonomy" id="79885"/>
    <lineage>
        <taxon>Bacteria</taxon>
        <taxon>Bacillati</taxon>
        <taxon>Bacillota</taxon>
        <taxon>Bacilli</taxon>
        <taxon>Bacillales</taxon>
        <taxon>Bacillaceae</taxon>
        <taxon>Alkalihalophilus</taxon>
    </lineage>
</organism>
<evidence type="ECO:0000256" key="5">
    <source>
        <dbReference type="PROSITE-ProRule" id="PRU00335"/>
    </source>
</evidence>
<dbReference type="EMBL" id="JAWJAY010000001">
    <property type="protein sequence ID" value="MDV2883633.1"/>
    <property type="molecule type" value="Genomic_DNA"/>
</dbReference>
<dbReference type="RefSeq" id="WP_323465552.1">
    <property type="nucleotide sequence ID" value="NZ_CP144224.1"/>
</dbReference>
<proteinExistence type="predicted"/>
<keyword evidence="4" id="KW-0804">Transcription</keyword>
<keyword evidence="2" id="KW-0805">Transcription regulation</keyword>
<dbReference type="PRINTS" id="PR00455">
    <property type="entry name" value="HTHTETR"/>
</dbReference>
<dbReference type="SUPFAM" id="SSF46689">
    <property type="entry name" value="Homeodomain-like"/>
    <property type="match status" value="1"/>
</dbReference>
<name>A0AAJ2KXM3_ALKPS</name>
<gene>
    <name evidence="7" type="ORF">RYX45_00470</name>
</gene>
<dbReference type="InterPro" id="IPR050624">
    <property type="entry name" value="HTH-type_Tx_Regulator"/>
</dbReference>
<reference evidence="7" key="1">
    <citation type="submission" date="2023-10" db="EMBL/GenBank/DDBJ databases">
        <title>Screening of Alkalihalophilus pseudofirmusBZ-TG-HK211 and Its Alleviation of Salt Stress on Rapeseed Growth.</title>
        <authorList>
            <person name="Zhao B."/>
            <person name="Guo T."/>
        </authorList>
    </citation>
    <scope>NUCLEOTIDE SEQUENCE</scope>
    <source>
        <strain evidence="7">BZ-TG-HK211</strain>
    </source>
</reference>
<dbReference type="InterPro" id="IPR001647">
    <property type="entry name" value="HTH_TetR"/>
</dbReference>
<feature type="DNA-binding region" description="H-T-H motif" evidence="5">
    <location>
        <begin position="32"/>
        <end position="51"/>
    </location>
</feature>
<protein>
    <submittedName>
        <fullName evidence="7">TetR/AcrR family transcriptional regulator</fullName>
    </submittedName>
</protein>
<evidence type="ECO:0000313" key="8">
    <source>
        <dbReference type="Proteomes" id="UP001285636"/>
    </source>
</evidence>
<dbReference type="PANTHER" id="PTHR43479">
    <property type="entry name" value="ACREF/ENVCD OPERON REPRESSOR-RELATED"/>
    <property type="match status" value="1"/>
</dbReference>
<dbReference type="FunFam" id="1.10.10.60:FF:000141">
    <property type="entry name" value="TetR family transcriptional regulator"/>
    <property type="match status" value="1"/>
</dbReference>
<evidence type="ECO:0000256" key="4">
    <source>
        <dbReference type="ARBA" id="ARBA00023163"/>
    </source>
</evidence>
<evidence type="ECO:0000313" key="7">
    <source>
        <dbReference type="EMBL" id="MDV2883633.1"/>
    </source>
</evidence>